<comment type="pathway">
    <text evidence="4">Cofactor biosynthesis; ubiquinone biosynthesis.</text>
</comment>
<dbReference type="GO" id="GO:0006744">
    <property type="term" value="P:ubiquinone biosynthetic process"/>
    <property type="evidence" value="ECO:0007669"/>
    <property type="project" value="UniProtKB-UniRule"/>
</dbReference>
<feature type="binding site" evidence="4">
    <location>
        <position position="118"/>
    </location>
    <ligand>
        <name>substrate</name>
    </ligand>
</feature>
<dbReference type="AlphaFoldDB" id="A0A244ESR5"/>
<keyword evidence="4 5" id="KW-0670">Pyruvate</keyword>
<comment type="similarity">
    <text evidence="4">Belongs to the UbiC family.</text>
</comment>
<sequence>MTQHPPVFVSPIWLLREQLIDAPEPAILDWLFHQESLTRRLDRLSDGGFSVLPLFEGWQPLRLDECVALELPPDSEGWVREVYLQGNGCHWVFARSVAARSALQDGGLHMDRLGTRSLGELLFSDPAFTRGTLQVCHYPTSWLPNAKAASTLSSAQASPLWARRSRFSRGALSVLVAEVFLPALCNAIHHKDHV</sequence>
<dbReference type="OrthoDB" id="9789493at2"/>
<comment type="caution">
    <text evidence="5">The sequence shown here is derived from an EMBL/GenBank/DDBJ whole genome shotgun (WGS) entry which is preliminary data.</text>
</comment>
<gene>
    <name evidence="4" type="primary">ubiC</name>
    <name evidence="5" type="ORF">BW686_08820</name>
</gene>
<evidence type="ECO:0000256" key="2">
    <source>
        <dbReference type="ARBA" id="ARBA00022688"/>
    </source>
</evidence>
<dbReference type="PANTHER" id="PTHR38683">
    <property type="entry name" value="CHORISMATE PYRUVATE-LYASE"/>
    <property type="match status" value="1"/>
</dbReference>
<evidence type="ECO:0000256" key="4">
    <source>
        <dbReference type="HAMAP-Rule" id="MF_01632"/>
    </source>
</evidence>
<reference evidence="5 6" key="1">
    <citation type="submission" date="2017-01" db="EMBL/GenBank/DDBJ databases">
        <authorList>
            <person name="Mah S.A."/>
            <person name="Swanson W.J."/>
            <person name="Moy G.W."/>
            <person name="Vacquier V.D."/>
        </authorList>
    </citation>
    <scope>NUCLEOTIDE SEQUENCE [LARGE SCALE GENOMIC DNA]</scope>
    <source>
        <strain evidence="5">PDD-32b-74</strain>
    </source>
</reference>
<comment type="function">
    <text evidence="4">Removes the pyruvyl group from chorismate, with concomitant aromatization of the ring, to provide 4-hydroxybenzoate (4HB) for the ubiquinone pathway.</text>
</comment>
<dbReference type="InterPro" id="IPR028978">
    <property type="entry name" value="Chorismate_lyase_/UTRA_dom_sf"/>
</dbReference>
<evidence type="ECO:0000313" key="6">
    <source>
        <dbReference type="Proteomes" id="UP000195128"/>
    </source>
</evidence>
<keyword evidence="1 4" id="KW-0963">Cytoplasm</keyword>
<keyword evidence="3 4" id="KW-0456">Lyase</keyword>
<dbReference type="RefSeq" id="WP_084915950.1">
    <property type="nucleotide sequence ID" value="NZ_MTSA01000006.1"/>
</dbReference>
<dbReference type="GO" id="GO:0005829">
    <property type="term" value="C:cytosol"/>
    <property type="evidence" value="ECO:0007669"/>
    <property type="project" value="TreeGrafter"/>
</dbReference>
<proteinExistence type="inferred from homology"/>
<evidence type="ECO:0000256" key="3">
    <source>
        <dbReference type="ARBA" id="ARBA00023239"/>
    </source>
</evidence>
<dbReference type="GO" id="GO:0008813">
    <property type="term" value="F:chorismate lyase activity"/>
    <property type="evidence" value="ECO:0007669"/>
    <property type="project" value="UniProtKB-UniRule"/>
</dbReference>
<dbReference type="InterPro" id="IPR007440">
    <property type="entry name" value="Chorismate--pyruvate_lyase"/>
</dbReference>
<comment type="catalytic activity">
    <reaction evidence="4">
        <text>chorismate = 4-hydroxybenzoate + pyruvate</text>
        <dbReference type="Rhea" id="RHEA:16505"/>
        <dbReference type="ChEBI" id="CHEBI:15361"/>
        <dbReference type="ChEBI" id="CHEBI:17879"/>
        <dbReference type="ChEBI" id="CHEBI:29748"/>
        <dbReference type="EC" id="4.1.3.40"/>
    </reaction>
</comment>
<keyword evidence="2 4" id="KW-0831">Ubiquinone biosynthesis</keyword>
<comment type="subcellular location">
    <subcellularLocation>
        <location evidence="4">Cytoplasm</location>
    </subcellularLocation>
</comment>
<name>A0A244ESR5_PSESX</name>
<dbReference type="UniPathway" id="UPA00232"/>
<dbReference type="Proteomes" id="UP000195128">
    <property type="component" value="Unassembled WGS sequence"/>
</dbReference>
<evidence type="ECO:0000256" key="1">
    <source>
        <dbReference type="ARBA" id="ARBA00022490"/>
    </source>
</evidence>
<dbReference type="GO" id="GO:0042866">
    <property type="term" value="P:pyruvate biosynthetic process"/>
    <property type="evidence" value="ECO:0007669"/>
    <property type="project" value="UniProtKB-UniRule"/>
</dbReference>
<dbReference type="EMBL" id="MTSA01000006">
    <property type="protein sequence ID" value="OUM07555.1"/>
    <property type="molecule type" value="Genomic_DNA"/>
</dbReference>
<dbReference type="EC" id="4.1.3.40" evidence="4"/>
<organism evidence="5 6">
    <name type="scientific">Pseudomonas syringae</name>
    <dbReference type="NCBI Taxonomy" id="317"/>
    <lineage>
        <taxon>Bacteria</taxon>
        <taxon>Pseudomonadati</taxon>
        <taxon>Pseudomonadota</taxon>
        <taxon>Gammaproteobacteria</taxon>
        <taxon>Pseudomonadales</taxon>
        <taxon>Pseudomonadaceae</taxon>
        <taxon>Pseudomonas</taxon>
    </lineage>
</organism>
<dbReference type="Gene3D" id="3.40.1410.10">
    <property type="entry name" value="Chorismate lyase-like"/>
    <property type="match status" value="1"/>
</dbReference>
<comment type="caution">
    <text evidence="4">Lacks conserved residue(s) required for the propagation of feature annotation.</text>
</comment>
<feature type="binding site" evidence="4">
    <location>
        <position position="80"/>
    </location>
    <ligand>
        <name>substrate</name>
    </ligand>
</feature>
<accession>A0A244ESR5</accession>
<dbReference type="Pfam" id="PF04345">
    <property type="entry name" value="Chor_lyase"/>
    <property type="match status" value="1"/>
</dbReference>
<protein>
    <recommendedName>
        <fullName evidence="4">Probable chorismate pyruvate-lyase</fullName>
        <shortName evidence="4">CL</shortName>
        <shortName evidence="4">CPL</shortName>
        <ecNumber evidence="4">4.1.3.40</ecNumber>
    </recommendedName>
</protein>
<dbReference type="PANTHER" id="PTHR38683:SF1">
    <property type="entry name" value="CHORISMATE PYRUVATE-LYASE"/>
    <property type="match status" value="1"/>
</dbReference>
<evidence type="ECO:0000313" key="5">
    <source>
        <dbReference type="EMBL" id="OUM07555.1"/>
    </source>
</evidence>
<dbReference type="HAMAP" id="MF_01632">
    <property type="entry name" value="UbiC"/>
    <property type="match status" value="1"/>
</dbReference>
<feature type="binding site" evidence="4">
    <location>
        <position position="178"/>
    </location>
    <ligand>
        <name>substrate</name>
    </ligand>
</feature>
<dbReference type="SUPFAM" id="SSF64288">
    <property type="entry name" value="Chorismate lyase-like"/>
    <property type="match status" value="1"/>
</dbReference>